<dbReference type="Proteomes" id="UP000224006">
    <property type="component" value="Unassembled WGS sequence"/>
</dbReference>
<proteinExistence type="predicted"/>
<dbReference type="VEuPathDB" id="ToxoDB:BESB_025950"/>
<dbReference type="Gene3D" id="1.20.5.1430">
    <property type="match status" value="1"/>
</dbReference>
<accession>A0A2A9M5N4</accession>
<dbReference type="SUPFAM" id="SSF140612">
    <property type="entry name" value="EB1 dimerisation domain-like"/>
    <property type="match status" value="1"/>
</dbReference>
<dbReference type="InterPro" id="IPR036133">
    <property type="entry name" value="EB1_C_sf"/>
</dbReference>
<evidence type="ECO:0000313" key="5">
    <source>
        <dbReference type="Proteomes" id="UP000224006"/>
    </source>
</evidence>
<feature type="region of interest" description="Disordered" evidence="2">
    <location>
        <begin position="1"/>
        <end position="31"/>
    </location>
</feature>
<dbReference type="EMBL" id="NWUJ01000014">
    <property type="protein sequence ID" value="PFH31621.1"/>
    <property type="molecule type" value="Genomic_DNA"/>
</dbReference>
<keyword evidence="1" id="KW-0493">Microtubule</keyword>
<name>A0A2A9M5N4_BESBE</name>
<dbReference type="AlphaFoldDB" id="A0A2A9M5N4"/>
<evidence type="ECO:0000256" key="2">
    <source>
        <dbReference type="SAM" id="MobiDB-lite"/>
    </source>
</evidence>
<dbReference type="RefSeq" id="XP_029215630.1">
    <property type="nucleotide sequence ID" value="XM_029361275.1"/>
</dbReference>
<evidence type="ECO:0000259" key="3">
    <source>
        <dbReference type="PROSITE" id="PS51230"/>
    </source>
</evidence>
<protein>
    <recommendedName>
        <fullName evidence="3">EB1 C-terminal domain-containing protein</fullName>
    </recommendedName>
</protein>
<dbReference type="GeneID" id="40307647"/>
<dbReference type="GO" id="GO:0005874">
    <property type="term" value="C:microtubule"/>
    <property type="evidence" value="ECO:0007669"/>
    <property type="project" value="UniProtKB-KW"/>
</dbReference>
<evidence type="ECO:0000313" key="4">
    <source>
        <dbReference type="EMBL" id="PFH31621.1"/>
    </source>
</evidence>
<comment type="caution">
    <text evidence="4">The sequence shown here is derived from an EMBL/GenBank/DDBJ whole genome shotgun (WGS) entry which is preliminary data.</text>
</comment>
<feature type="domain" description="EB1 C-terminal" evidence="3">
    <location>
        <begin position="55"/>
        <end position="131"/>
    </location>
</feature>
<sequence length="131" mass="15054">MFFKSRRFDGGRADVSPLAGSNDHYGQVGSFRRPPSLESSAALREQEVVGQTIAELQLLLDLDEQCQQAARELKLQQLVLMRERNAYLKKLREIEGLCEARAWTDEQRNERELELLSLLKEILYSEEAAPF</sequence>
<evidence type="ECO:0000256" key="1">
    <source>
        <dbReference type="PROSITE-ProRule" id="PRU00576"/>
    </source>
</evidence>
<dbReference type="KEGG" id="bbes:BESB_025950"/>
<dbReference type="OrthoDB" id="333830at2759"/>
<dbReference type="PROSITE" id="PS51230">
    <property type="entry name" value="EB1_C"/>
    <property type="match status" value="1"/>
</dbReference>
<dbReference type="Pfam" id="PF03271">
    <property type="entry name" value="EB1"/>
    <property type="match status" value="1"/>
</dbReference>
<dbReference type="GO" id="GO:0008017">
    <property type="term" value="F:microtubule binding"/>
    <property type="evidence" value="ECO:0007669"/>
    <property type="project" value="InterPro"/>
</dbReference>
<feature type="compositionally biased region" description="Basic and acidic residues" evidence="2">
    <location>
        <begin position="1"/>
        <end position="12"/>
    </location>
</feature>
<gene>
    <name evidence="4" type="ORF">BESB_025950</name>
</gene>
<dbReference type="InterPro" id="IPR004953">
    <property type="entry name" value="EB1_C"/>
</dbReference>
<organism evidence="4 5">
    <name type="scientific">Besnoitia besnoiti</name>
    <name type="common">Apicomplexan protozoan</name>
    <dbReference type="NCBI Taxonomy" id="94643"/>
    <lineage>
        <taxon>Eukaryota</taxon>
        <taxon>Sar</taxon>
        <taxon>Alveolata</taxon>
        <taxon>Apicomplexa</taxon>
        <taxon>Conoidasida</taxon>
        <taxon>Coccidia</taxon>
        <taxon>Eucoccidiorida</taxon>
        <taxon>Eimeriorina</taxon>
        <taxon>Sarcocystidae</taxon>
        <taxon>Besnoitia</taxon>
    </lineage>
</organism>
<reference evidence="4 5" key="1">
    <citation type="submission" date="2017-09" db="EMBL/GenBank/DDBJ databases">
        <title>Genome sequencing of Besnoitia besnoiti strain Bb-Ger1.</title>
        <authorList>
            <person name="Schares G."/>
            <person name="Venepally P."/>
            <person name="Lorenzi H.A."/>
        </authorList>
    </citation>
    <scope>NUCLEOTIDE SEQUENCE [LARGE SCALE GENOMIC DNA]</scope>
    <source>
        <strain evidence="4 5">Bb-Ger1</strain>
    </source>
</reference>
<keyword evidence="5" id="KW-1185">Reference proteome</keyword>